<accession>A0A497JEZ5</accession>
<evidence type="ECO:0000256" key="2">
    <source>
        <dbReference type="ARBA" id="ARBA00022448"/>
    </source>
</evidence>
<dbReference type="InterPro" id="IPR008218">
    <property type="entry name" value="ATPase_V1-cplx_f_g_su"/>
</dbReference>
<sequence length="101" mass="11390">MEVAVLGNKSTVLGFRLAGIKNCVEAANNIVDLTRQFKELTADENICLLIIDNSCEPIRDEIIRFIEFHNKPAIVEIPCRRKGFEKSIFETIIKRATGAKQ</sequence>
<comment type="caution">
    <text evidence="4">The sequence shown here is derived from an EMBL/GenBank/DDBJ whole genome shotgun (WGS) entry which is preliminary data.</text>
</comment>
<name>A0A497JEZ5_9ARCH</name>
<evidence type="ECO:0000313" key="5">
    <source>
        <dbReference type="Proteomes" id="UP000277633"/>
    </source>
</evidence>
<gene>
    <name evidence="4" type="ORF">DRO07_03100</name>
</gene>
<proteinExistence type="inferred from homology"/>
<keyword evidence="3" id="KW-0406">Ion transport</keyword>
<dbReference type="EMBL" id="QMWO01000122">
    <property type="protein sequence ID" value="RLG68776.1"/>
    <property type="molecule type" value="Genomic_DNA"/>
</dbReference>
<reference evidence="4 5" key="1">
    <citation type="submission" date="2018-06" db="EMBL/GenBank/DDBJ databases">
        <title>Extensive metabolic versatility and redundancy in microbially diverse, dynamic hydrothermal sediments.</title>
        <authorList>
            <person name="Dombrowski N."/>
            <person name="Teske A."/>
            <person name="Baker B.J."/>
        </authorList>
    </citation>
    <scope>NUCLEOTIDE SEQUENCE [LARGE SCALE GENOMIC DNA]</scope>
    <source>
        <strain evidence="4">B9_G13</strain>
    </source>
</reference>
<dbReference type="Gene3D" id="3.40.50.10580">
    <property type="entry name" value="ATPase, V1 complex, subunit F"/>
    <property type="match status" value="1"/>
</dbReference>
<dbReference type="SUPFAM" id="SSF159468">
    <property type="entry name" value="AtpF-like"/>
    <property type="match status" value="1"/>
</dbReference>
<evidence type="ECO:0000256" key="3">
    <source>
        <dbReference type="ARBA" id="ARBA00023065"/>
    </source>
</evidence>
<keyword evidence="2" id="KW-0813">Transport</keyword>
<protein>
    <recommendedName>
        <fullName evidence="6">V-type ATP synthase subunit F</fullName>
    </recommendedName>
</protein>
<evidence type="ECO:0000313" key="4">
    <source>
        <dbReference type="EMBL" id="RLG68776.1"/>
    </source>
</evidence>
<dbReference type="Proteomes" id="UP000277633">
    <property type="component" value="Unassembled WGS sequence"/>
</dbReference>
<evidence type="ECO:0000256" key="1">
    <source>
        <dbReference type="ARBA" id="ARBA00010148"/>
    </source>
</evidence>
<dbReference type="InterPro" id="IPR036906">
    <property type="entry name" value="ATPase_V1_fsu_sf"/>
</dbReference>
<organism evidence="4 5">
    <name type="scientific">Candidatus Iainarchaeum sp</name>
    <dbReference type="NCBI Taxonomy" id="3101447"/>
    <lineage>
        <taxon>Archaea</taxon>
        <taxon>Candidatus Iainarchaeota</taxon>
        <taxon>Candidatus Iainarchaeia</taxon>
        <taxon>Candidatus Iainarchaeales</taxon>
        <taxon>Candidatus Iainarchaeaceae</taxon>
        <taxon>Candidatus Iainarchaeum</taxon>
    </lineage>
</organism>
<dbReference type="Pfam" id="PF01990">
    <property type="entry name" value="ATP-synt_F"/>
    <property type="match status" value="1"/>
</dbReference>
<dbReference type="AlphaFoldDB" id="A0A497JEZ5"/>
<comment type="similarity">
    <text evidence="1">Belongs to the V-ATPase F subunit family.</text>
</comment>
<evidence type="ECO:0008006" key="6">
    <source>
        <dbReference type="Google" id="ProtNLM"/>
    </source>
</evidence>
<dbReference type="GO" id="GO:0046961">
    <property type="term" value="F:proton-transporting ATPase activity, rotational mechanism"/>
    <property type="evidence" value="ECO:0007669"/>
    <property type="project" value="InterPro"/>
</dbReference>